<accession>A0ABD1R6G9</accession>
<dbReference type="InterPro" id="IPR036638">
    <property type="entry name" value="HLH_DNA-bd_sf"/>
</dbReference>
<feature type="compositionally biased region" description="Basic and acidic residues" evidence="7">
    <location>
        <begin position="256"/>
        <end position="271"/>
    </location>
</feature>
<dbReference type="EMBL" id="JBFOLJ010000013">
    <property type="protein sequence ID" value="KAL2484009.1"/>
    <property type="molecule type" value="Genomic_DNA"/>
</dbReference>
<keyword evidence="3" id="KW-0805">Transcription regulation</keyword>
<dbReference type="FunFam" id="4.10.280.10:FF:000032">
    <property type="entry name" value="Transcription factor bHLH123 family"/>
    <property type="match status" value="1"/>
</dbReference>
<dbReference type="GO" id="GO:0003677">
    <property type="term" value="F:DNA binding"/>
    <property type="evidence" value="ECO:0007669"/>
    <property type="project" value="UniProtKB-KW"/>
</dbReference>
<keyword evidence="10" id="KW-1185">Reference proteome</keyword>
<evidence type="ECO:0000256" key="5">
    <source>
        <dbReference type="ARBA" id="ARBA00023163"/>
    </source>
</evidence>
<evidence type="ECO:0000313" key="9">
    <source>
        <dbReference type="EMBL" id="KAL2484009.1"/>
    </source>
</evidence>
<evidence type="ECO:0000256" key="6">
    <source>
        <dbReference type="ARBA" id="ARBA00023242"/>
    </source>
</evidence>
<keyword evidence="5" id="KW-0804">Transcription</keyword>
<evidence type="ECO:0000256" key="3">
    <source>
        <dbReference type="ARBA" id="ARBA00023015"/>
    </source>
</evidence>
<dbReference type="InterPro" id="IPR011598">
    <property type="entry name" value="bHLH_dom"/>
</dbReference>
<dbReference type="CDD" id="cd11393">
    <property type="entry name" value="bHLH_AtbHLH_like"/>
    <property type="match status" value="1"/>
</dbReference>
<dbReference type="Proteomes" id="UP001604277">
    <property type="component" value="Unassembled WGS sequence"/>
</dbReference>
<protein>
    <submittedName>
        <fullName evidence="9">Transcription factor bHLH</fullName>
    </submittedName>
</protein>
<evidence type="ECO:0000256" key="2">
    <source>
        <dbReference type="ARBA" id="ARBA00011738"/>
    </source>
</evidence>
<comment type="caution">
    <text evidence="9">The sequence shown here is derived from an EMBL/GenBank/DDBJ whole genome shotgun (WGS) entry which is preliminary data.</text>
</comment>
<sequence length="391" mass="42905">MAEELIQRGVCGGNWWNPARSLFGSSPCSSEINDMGSFGWPSEVVEMNIIGSSDESNSDSDGQKSQQPVTDSTLQMMGIILSSSTVTDHWNQDFLQEKGISEGNYSHINPENQNSGMNYQQQTGIDCLQINQMDWNSKNFSTAGQNPPFPLNSASDSYTSSFLQTLFDTDSDQPQQSLLDNPAMATNYPMKSNEFLPTSPKLSPLLKPSLPKQQPVGHIQFSNNSPFSGALNDIRPSLFPSIHAQFSSTLNPLGSEAKKTSSEPAFKRSRIETPSPLPTFKVRKEKLGDRITALQQLVSPFGKTDTASVLQEAIEYIKYLHDQVSVLGTSYMKNGCPVRGQQAADKFKDEEGPKQDLKSRGLCLAPILSTFPVAAECASDFWNPTFGGTFN</sequence>
<dbReference type="GO" id="GO:0005634">
    <property type="term" value="C:nucleus"/>
    <property type="evidence" value="ECO:0007669"/>
    <property type="project" value="UniProtKB-SubCell"/>
</dbReference>
<dbReference type="SUPFAM" id="SSF47459">
    <property type="entry name" value="HLH, helix-loop-helix DNA-binding domain"/>
    <property type="match status" value="1"/>
</dbReference>
<comment type="subcellular location">
    <subcellularLocation>
        <location evidence="1">Nucleus</location>
    </subcellularLocation>
</comment>
<proteinExistence type="predicted"/>
<comment type="subunit">
    <text evidence="2">Homodimer.</text>
</comment>
<keyword evidence="6" id="KW-0539">Nucleus</keyword>
<reference evidence="10" key="1">
    <citation type="submission" date="2024-07" db="EMBL/GenBank/DDBJ databases">
        <title>Two chromosome-level genome assemblies of Korean endemic species Abeliophyllum distichum and Forsythia ovata (Oleaceae).</title>
        <authorList>
            <person name="Jang H."/>
        </authorList>
    </citation>
    <scope>NUCLEOTIDE SEQUENCE [LARGE SCALE GENOMIC DNA]</scope>
</reference>
<dbReference type="PANTHER" id="PTHR16223">
    <property type="entry name" value="TRANSCRIPTION FACTOR BHLH83-RELATED"/>
    <property type="match status" value="1"/>
</dbReference>
<name>A0ABD1R6G9_9LAMI</name>
<evidence type="ECO:0000256" key="4">
    <source>
        <dbReference type="ARBA" id="ARBA00023125"/>
    </source>
</evidence>
<feature type="domain" description="BHLH" evidence="8">
    <location>
        <begin position="271"/>
        <end position="320"/>
    </location>
</feature>
<feature type="region of interest" description="Disordered" evidence="7">
    <location>
        <begin position="252"/>
        <end position="274"/>
    </location>
</feature>
<dbReference type="Pfam" id="PF00010">
    <property type="entry name" value="HLH"/>
    <property type="match status" value="1"/>
</dbReference>
<gene>
    <name evidence="9" type="ORF">Fot_45453</name>
</gene>
<keyword evidence="4" id="KW-0238">DNA-binding</keyword>
<evidence type="ECO:0000256" key="7">
    <source>
        <dbReference type="SAM" id="MobiDB-lite"/>
    </source>
</evidence>
<dbReference type="SMART" id="SM00353">
    <property type="entry name" value="HLH"/>
    <property type="match status" value="1"/>
</dbReference>
<dbReference type="PANTHER" id="PTHR16223:SF238">
    <property type="entry name" value="TRANSCRIPTION FACTOR BHLH114"/>
    <property type="match status" value="1"/>
</dbReference>
<evidence type="ECO:0000256" key="1">
    <source>
        <dbReference type="ARBA" id="ARBA00004123"/>
    </source>
</evidence>
<dbReference type="InterPro" id="IPR045239">
    <property type="entry name" value="bHLH95_bHLH"/>
</dbReference>
<evidence type="ECO:0000313" key="10">
    <source>
        <dbReference type="Proteomes" id="UP001604277"/>
    </source>
</evidence>
<evidence type="ECO:0000259" key="8">
    <source>
        <dbReference type="PROSITE" id="PS50888"/>
    </source>
</evidence>
<dbReference type="InterPro" id="IPR045843">
    <property type="entry name" value="IND-like"/>
</dbReference>
<dbReference type="PROSITE" id="PS50888">
    <property type="entry name" value="BHLH"/>
    <property type="match status" value="1"/>
</dbReference>
<dbReference type="AlphaFoldDB" id="A0ABD1R6G9"/>
<dbReference type="Gene3D" id="4.10.280.10">
    <property type="entry name" value="Helix-loop-helix DNA-binding domain"/>
    <property type="match status" value="1"/>
</dbReference>
<organism evidence="9 10">
    <name type="scientific">Forsythia ovata</name>
    <dbReference type="NCBI Taxonomy" id="205694"/>
    <lineage>
        <taxon>Eukaryota</taxon>
        <taxon>Viridiplantae</taxon>
        <taxon>Streptophyta</taxon>
        <taxon>Embryophyta</taxon>
        <taxon>Tracheophyta</taxon>
        <taxon>Spermatophyta</taxon>
        <taxon>Magnoliopsida</taxon>
        <taxon>eudicotyledons</taxon>
        <taxon>Gunneridae</taxon>
        <taxon>Pentapetalae</taxon>
        <taxon>asterids</taxon>
        <taxon>lamiids</taxon>
        <taxon>Lamiales</taxon>
        <taxon>Oleaceae</taxon>
        <taxon>Forsythieae</taxon>
        <taxon>Forsythia</taxon>
    </lineage>
</organism>